<reference evidence="1" key="1">
    <citation type="submission" date="2018-05" db="EMBL/GenBank/DDBJ databases">
        <title>Draft genome of Mucuna pruriens seed.</title>
        <authorList>
            <person name="Nnadi N.E."/>
            <person name="Vos R."/>
            <person name="Hasami M.H."/>
            <person name="Devisetty U.K."/>
            <person name="Aguiy J.C."/>
        </authorList>
    </citation>
    <scope>NUCLEOTIDE SEQUENCE [LARGE SCALE GENOMIC DNA]</scope>
    <source>
        <strain evidence="1">JCA_2017</strain>
    </source>
</reference>
<dbReference type="Proteomes" id="UP000257109">
    <property type="component" value="Unassembled WGS sequence"/>
</dbReference>
<gene>
    <name evidence="1" type="ORF">CR513_50911</name>
</gene>
<accession>A0A371EV77</accession>
<comment type="caution">
    <text evidence="1">The sequence shown here is derived from an EMBL/GenBank/DDBJ whole genome shotgun (WGS) entry which is preliminary data.</text>
</comment>
<protein>
    <submittedName>
        <fullName evidence="1">Uncharacterized protein</fullName>
    </submittedName>
</protein>
<keyword evidence="2" id="KW-1185">Reference proteome</keyword>
<dbReference type="AlphaFoldDB" id="A0A371EV77"/>
<proteinExistence type="predicted"/>
<evidence type="ECO:0000313" key="2">
    <source>
        <dbReference type="Proteomes" id="UP000257109"/>
    </source>
</evidence>
<name>A0A371EV77_MUCPR</name>
<organism evidence="1 2">
    <name type="scientific">Mucuna pruriens</name>
    <name type="common">Velvet bean</name>
    <name type="synonym">Dolichos pruriens</name>
    <dbReference type="NCBI Taxonomy" id="157652"/>
    <lineage>
        <taxon>Eukaryota</taxon>
        <taxon>Viridiplantae</taxon>
        <taxon>Streptophyta</taxon>
        <taxon>Embryophyta</taxon>
        <taxon>Tracheophyta</taxon>
        <taxon>Spermatophyta</taxon>
        <taxon>Magnoliopsida</taxon>
        <taxon>eudicotyledons</taxon>
        <taxon>Gunneridae</taxon>
        <taxon>Pentapetalae</taxon>
        <taxon>rosids</taxon>
        <taxon>fabids</taxon>
        <taxon>Fabales</taxon>
        <taxon>Fabaceae</taxon>
        <taxon>Papilionoideae</taxon>
        <taxon>50 kb inversion clade</taxon>
        <taxon>NPAAA clade</taxon>
        <taxon>indigoferoid/millettioid clade</taxon>
        <taxon>Phaseoleae</taxon>
        <taxon>Mucuna</taxon>
    </lineage>
</organism>
<dbReference type="EMBL" id="QJKJ01011915">
    <property type="protein sequence ID" value="RDX69921.1"/>
    <property type="molecule type" value="Genomic_DNA"/>
</dbReference>
<feature type="non-terminal residue" evidence="1">
    <location>
        <position position="1"/>
    </location>
</feature>
<sequence length="75" mass="8739">MILIKVGEPSIRQNNFSLDNNSDAIQTDFDLVKEVNEQACIQQESKGRRDKLGRRRKTTSLHPFRIREAFDNDAY</sequence>
<evidence type="ECO:0000313" key="1">
    <source>
        <dbReference type="EMBL" id="RDX69921.1"/>
    </source>
</evidence>